<proteinExistence type="predicted"/>
<protein>
    <submittedName>
        <fullName evidence="1">Uncharacterized protein</fullName>
    </submittedName>
</protein>
<name>A0ACB0LV72_TRIPR</name>
<accession>A0ACB0LV72</accession>
<dbReference type="Proteomes" id="UP001177021">
    <property type="component" value="Unassembled WGS sequence"/>
</dbReference>
<keyword evidence="2" id="KW-1185">Reference proteome</keyword>
<dbReference type="EMBL" id="CASHSV030000615">
    <property type="protein sequence ID" value="CAJ2672258.1"/>
    <property type="molecule type" value="Genomic_DNA"/>
</dbReference>
<reference evidence="1" key="1">
    <citation type="submission" date="2023-10" db="EMBL/GenBank/DDBJ databases">
        <authorList>
            <person name="Rodriguez Cubillos JULIANA M."/>
            <person name="De Vega J."/>
        </authorList>
    </citation>
    <scope>NUCLEOTIDE SEQUENCE</scope>
</reference>
<evidence type="ECO:0000313" key="1">
    <source>
        <dbReference type="EMBL" id="CAJ2672258.1"/>
    </source>
</evidence>
<gene>
    <name evidence="1" type="ORF">MILVUS5_LOCUS35916</name>
</gene>
<evidence type="ECO:0000313" key="2">
    <source>
        <dbReference type="Proteomes" id="UP001177021"/>
    </source>
</evidence>
<sequence>MQVKTLLEETMISMVFKKTDTYCWRIADLGCSSGPNTLMVVSNIMNIVNKISLDLNHGITPTFQFYLNDLYGNDFNTIFKLLPDFYQQKRRDNVGECFISGTPGSFYGRLFPNNHIDFFHSSYSVHWLSQGLVEEEKLDLFDFPVYYPTVEEVRQLIEEEGSFTLQTLKTFKIGWDANLQEDIVDYVVDSKMRGEFIAKYIRAVYEPLLIAEFGENVMDELFSRYAKMIAELIEIENLEFTNIVLFWEEELLLVTVEVEALVIQGPKLANVMSQVKKLGQKKLSSFFIWYQKYVDFKKMDAHVHQFKDNSAKLISRAVGAGKGWYCLPIFEEN</sequence>
<organism evidence="1 2">
    <name type="scientific">Trifolium pratense</name>
    <name type="common">Red clover</name>
    <dbReference type="NCBI Taxonomy" id="57577"/>
    <lineage>
        <taxon>Eukaryota</taxon>
        <taxon>Viridiplantae</taxon>
        <taxon>Streptophyta</taxon>
        <taxon>Embryophyta</taxon>
        <taxon>Tracheophyta</taxon>
        <taxon>Spermatophyta</taxon>
        <taxon>Magnoliopsida</taxon>
        <taxon>eudicotyledons</taxon>
        <taxon>Gunneridae</taxon>
        <taxon>Pentapetalae</taxon>
        <taxon>rosids</taxon>
        <taxon>fabids</taxon>
        <taxon>Fabales</taxon>
        <taxon>Fabaceae</taxon>
        <taxon>Papilionoideae</taxon>
        <taxon>50 kb inversion clade</taxon>
        <taxon>NPAAA clade</taxon>
        <taxon>Hologalegina</taxon>
        <taxon>IRL clade</taxon>
        <taxon>Trifolieae</taxon>
        <taxon>Trifolium</taxon>
    </lineage>
</organism>
<comment type="caution">
    <text evidence="1">The sequence shown here is derived from an EMBL/GenBank/DDBJ whole genome shotgun (WGS) entry which is preliminary data.</text>
</comment>